<dbReference type="AlphaFoldDB" id="A0A6G8QAE1"/>
<keyword evidence="4" id="KW-0653">Protein transport</keyword>
<comment type="subcellular location">
    <subcellularLocation>
        <location evidence="1">Membrane</location>
        <topology evidence="1">Single-pass membrane protein</topology>
    </subcellularLocation>
</comment>
<evidence type="ECO:0000313" key="10">
    <source>
        <dbReference type="Proteomes" id="UP000501452"/>
    </source>
</evidence>
<evidence type="ECO:0000256" key="8">
    <source>
        <dbReference type="SAM" id="Phobius"/>
    </source>
</evidence>
<dbReference type="KEGG" id="rub:GBA63_12725"/>
<dbReference type="InterPro" id="IPR003369">
    <property type="entry name" value="TatA/B/E"/>
</dbReference>
<dbReference type="EMBL" id="CP045119">
    <property type="protein sequence ID" value="QIN83403.1"/>
    <property type="molecule type" value="Genomic_DNA"/>
</dbReference>
<organism evidence="9 10">
    <name type="scientific">Rubrobacter tropicus</name>
    <dbReference type="NCBI Taxonomy" id="2653851"/>
    <lineage>
        <taxon>Bacteria</taxon>
        <taxon>Bacillati</taxon>
        <taxon>Actinomycetota</taxon>
        <taxon>Rubrobacteria</taxon>
        <taxon>Rubrobacterales</taxon>
        <taxon>Rubrobacteraceae</taxon>
        <taxon>Rubrobacter</taxon>
    </lineage>
</organism>
<name>A0A6G8QAE1_9ACTN</name>
<evidence type="ECO:0000256" key="1">
    <source>
        <dbReference type="ARBA" id="ARBA00004167"/>
    </source>
</evidence>
<evidence type="ECO:0000256" key="7">
    <source>
        <dbReference type="ARBA" id="ARBA00023136"/>
    </source>
</evidence>
<evidence type="ECO:0000256" key="3">
    <source>
        <dbReference type="ARBA" id="ARBA00022692"/>
    </source>
</evidence>
<sequence length="65" mass="7237">MLGVGGSEIVFIALIFLIIFGPGSLPKMARDVGRFVTEARRAVDEFKEEITSAADDDEDDHRKKR</sequence>
<proteinExistence type="predicted"/>
<dbReference type="Gene3D" id="1.20.5.3310">
    <property type="match status" value="1"/>
</dbReference>
<keyword evidence="2" id="KW-0813">Transport</keyword>
<accession>A0A6G8QAE1</accession>
<keyword evidence="7 8" id="KW-0472">Membrane</keyword>
<dbReference type="Pfam" id="PF02416">
    <property type="entry name" value="TatA_B_E"/>
    <property type="match status" value="1"/>
</dbReference>
<dbReference type="PRINTS" id="PR01506">
    <property type="entry name" value="TATBPROTEIN"/>
</dbReference>
<feature type="transmembrane region" description="Helical" evidence="8">
    <location>
        <begin position="6"/>
        <end position="25"/>
    </location>
</feature>
<dbReference type="GO" id="GO:0015031">
    <property type="term" value="P:protein transport"/>
    <property type="evidence" value="ECO:0007669"/>
    <property type="project" value="UniProtKB-KW"/>
</dbReference>
<evidence type="ECO:0000256" key="6">
    <source>
        <dbReference type="ARBA" id="ARBA00023010"/>
    </source>
</evidence>
<keyword evidence="6" id="KW-0811">Translocation</keyword>
<dbReference type="RefSeq" id="WP_166176655.1">
    <property type="nucleotide sequence ID" value="NZ_CP045119.1"/>
</dbReference>
<evidence type="ECO:0000256" key="4">
    <source>
        <dbReference type="ARBA" id="ARBA00022927"/>
    </source>
</evidence>
<gene>
    <name evidence="9" type="ORF">GBA63_12725</name>
</gene>
<protein>
    <submittedName>
        <fullName evidence="9">Twin-arginine translocase TatA/TatE family subunit</fullName>
    </submittedName>
</protein>
<dbReference type="Proteomes" id="UP000501452">
    <property type="component" value="Chromosome"/>
</dbReference>
<keyword evidence="10" id="KW-1185">Reference proteome</keyword>
<keyword evidence="3 8" id="KW-0812">Transmembrane</keyword>
<reference evidence="9 10" key="1">
    <citation type="submission" date="2019-10" db="EMBL/GenBank/DDBJ databases">
        <title>Rubrobacter sp nov SCSIO 52090 isolated from a deep-sea sediment in the South China Sea.</title>
        <authorList>
            <person name="Chen R.W."/>
        </authorList>
    </citation>
    <scope>NUCLEOTIDE SEQUENCE [LARGE SCALE GENOMIC DNA]</scope>
    <source>
        <strain evidence="9 10">SCSIO 52909</strain>
    </source>
</reference>
<keyword evidence="5 8" id="KW-1133">Transmembrane helix</keyword>
<evidence type="ECO:0000256" key="5">
    <source>
        <dbReference type="ARBA" id="ARBA00022989"/>
    </source>
</evidence>
<dbReference type="GO" id="GO:0016020">
    <property type="term" value="C:membrane"/>
    <property type="evidence" value="ECO:0007669"/>
    <property type="project" value="UniProtKB-ARBA"/>
</dbReference>
<evidence type="ECO:0000256" key="2">
    <source>
        <dbReference type="ARBA" id="ARBA00022448"/>
    </source>
</evidence>
<evidence type="ECO:0000313" key="9">
    <source>
        <dbReference type="EMBL" id="QIN83403.1"/>
    </source>
</evidence>